<protein>
    <submittedName>
        <fullName evidence="2">Archaellum component FlaC</fullName>
    </submittedName>
</protein>
<gene>
    <name evidence="2" type="ORF">FHS18_004416</name>
</gene>
<proteinExistence type="predicted"/>
<evidence type="ECO:0000256" key="1">
    <source>
        <dbReference type="SAM" id="SignalP"/>
    </source>
</evidence>
<dbReference type="AlphaFoldDB" id="A0A7W5FPG8"/>
<reference evidence="2 3" key="1">
    <citation type="submission" date="2020-08" db="EMBL/GenBank/DDBJ databases">
        <title>Genomic Encyclopedia of Type Strains, Phase III (KMG-III): the genomes of soil and plant-associated and newly described type strains.</title>
        <authorList>
            <person name="Whitman W."/>
        </authorList>
    </citation>
    <scope>NUCLEOTIDE SEQUENCE [LARGE SCALE GENOMIC DNA]</scope>
    <source>
        <strain evidence="2 3">CECT 5862</strain>
    </source>
</reference>
<keyword evidence="1" id="KW-0732">Signal</keyword>
<dbReference type="Proteomes" id="UP000570361">
    <property type="component" value="Unassembled WGS sequence"/>
</dbReference>
<organism evidence="2 3">
    <name type="scientific">Paenibacillus phyllosphaerae</name>
    <dbReference type="NCBI Taxonomy" id="274593"/>
    <lineage>
        <taxon>Bacteria</taxon>
        <taxon>Bacillati</taxon>
        <taxon>Bacillota</taxon>
        <taxon>Bacilli</taxon>
        <taxon>Bacillales</taxon>
        <taxon>Paenibacillaceae</taxon>
        <taxon>Paenibacillus</taxon>
    </lineage>
</organism>
<evidence type="ECO:0000313" key="3">
    <source>
        <dbReference type="Proteomes" id="UP000570361"/>
    </source>
</evidence>
<sequence length="270" mass="29079">MKRLMYWGVLLCLLVAAFQPMSTAAALSMTNTAKTSLDKTAAAASPTISQKLKNGWNELSALQVKDGQIEASVDSQHYRNAEALSAAKKQIKLIDAAKIAQLTAQVDTAKKKYEPLFNSYSALTQQVNLARQLGSKELTAILRAQQDAMKAAVALARADIRNKQAALTAAKESLAKKTKTIRTTLEAIEPLETKIKAVKSTMKVPKKNLTTSWSNFTSAARKTDAASTLAALTLCISLSGQINASKQQILGYEQQIAQVITRANAQIKAA</sequence>
<evidence type="ECO:0000313" key="2">
    <source>
        <dbReference type="EMBL" id="MBB3112330.1"/>
    </source>
</evidence>
<keyword evidence="3" id="KW-1185">Reference proteome</keyword>
<name>A0A7W5FPG8_9BACL</name>
<feature type="signal peptide" evidence="1">
    <location>
        <begin position="1"/>
        <end position="24"/>
    </location>
</feature>
<dbReference type="EMBL" id="JACHXK010000011">
    <property type="protein sequence ID" value="MBB3112330.1"/>
    <property type="molecule type" value="Genomic_DNA"/>
</dbReference>
<comment type="caution">
    <text evidence="2">The sequence shown here is derived from an EMBL/GenBank/DDBJ whole genome shotgun (WGS) entry which is preliminary data.</text>
</comment>
<accession>A0A7W5FPG8</accession>
<dbReference type="RefSeq" id="WP_183602450.1">
    <property type="nucleotide sequence ID" value="NZ_JACHXK010000011.1"/>
</dbReference>
<feature type="chain" id="PRO_5039615222" evidence="1">
    <location>
        <begin position="25"/>
        <end position="270"/>
    </location>
</feature>